<dbReference type="SMART" id="SM00066">
    <property type="entry name" value="GAL4"/>
    <property type="match status" value="1"/>
</dbReference>
<evidence type="ECO:0000256" key="6">
    <source>
        <dbReference type="ARBA" id="ARBA00023242"/>
    </source>
</evidence>
<dbReference type="EMBL" id="ML732389">
    <property type="protein sequence ID" value="KAB8068506.1"/>
    <property type="molecule type" value="Genomic_DNA"/>
</dbReference>
<evidence type="ECO:0000256" key="2">
    <source>
        <dbReference type="ARBA" id="ARBA00022833"/>
    </source>
</evidence>
<feature type="domain" description="Zn(2)-C6 fungal-type" evidence="7">
    <location>
        <begin position="19"/>
        <end position="47"/>
    </location>
</feature>
<dbReference type="InterPro" id="IPR052360">
    <property type="entry name" value="Transcr_Regulatory_Proteins"/>
</dbReference>
<keyword evidence="9" id="KW-1185">Reference proteome</keyword>
<dbReference type="GO" id="GO:0000981">
    <property type="term" value="F:DNA-binding transcription factor activity, RNA polymerase II-specific"/>
    <property type="evidence" value="ECO:0007669"/>
    <property type="project" value="InterPro"/>
</dbReference>
<keyword evidence="1" id="KW-0479">Metal-binding</keyword>
<dbReference type="GO" id="GO:0003677">
    <property type="term" value="F:DNA binding"/>
    <property type="evidence" value="ECO:0007669"/>
    <property type="project" value="UniProtKB-KW"/>
</dbReference>
<keyword evidence="4" id="KW-0238">DNA-binding</keyword>
<evidence type="ECO:0000259" key="7">
    <source>
        <dbReference type="PROSITE" id="PS50048"/>
    </source>
</evidence>
<dbReference type="SUPFAM" id="SSF57701">
    <property type="entry name" value="Zn2/Cys6 DNA-binding domain"/>
    <property type="match status" value="1"/>
</dbReference>
<dbReference type="PANTHER" id="PTHR36206">
    <property type="entry name" value="ASPERCRYPTIN BIOSYNTHESIS CLUSTER-SPECIFIC TRANSCRIPTION REGULATOR ATNN-RELATED"/>
    <property type="match status" value="1"/>
</dbReference>
<evidence type="ECO:0000313" key="9">
    <source>
        <dbReference type="Proteomes" id="UP000326565"/>
    </source>
</evidence>
<organism evidence="8 9">
    <name type="scientific">Aspergillus leporis</name>
    <dbReference type="NCBI Taxonomy" id="41062"/>
    <lineage>
        <taxon>Eukaryota</taxon>
        <taxon>Fungi</taxon>
        <taxon>Dikarya</taxon>
        <taxon>Ascomycota</taxon>
        <taxon>Pezizomycotina</taxon>
        <taxon>Eurotiomycetes</taxon>
        <taxon>Eurotiomycetidae</taxon>
        <taxon>Eurotiales</taxon>
        <taxon>Aspergillaceae</taxon>
        <taxon>Aspergillus</taxon>
        <taxon>Aspergillus subgen. Circumdati</taxon>
    </lineage>
</organism>
<dbReference type="AlphaFoldDB" id="A0A5N5WJ10"/>
<accession>A0A5N5WJ10</accession>
<evidence type="ECO:0000256" key="1">
    <source>
        <dbReference type="ARBA" id="ARBA00022723"/>
    </source>
</evidence>
<dbReference type="InterPro" id="IPR001138">
    <property type="entry name" value="Zn2Cys6_DnaBD"/>
</dbReference>
<name>A0A5N5WJ10_9EURO</name>
<dbReference type="Proteomes" id="UP000326565">
    <property type="component" value="Unassembled WGS sequence"/>
</dbReference>
<dbReference type="GO" id="GO:0008270">
    <property type="term" value="F:zinc ion binding"/>
    <property type="evidence" value="ECO:0007669"/>
    <property type="project" value="InterPro"/>
</dbReference>
<keyword evidence="3" id="KW-0805">Transcription regulation</keyword>
<dbReference type="Gene3D" id="4.10.240.10">
    <property type="entry name" value="Zn(2)-C6 fungal-type DNA-binding domain"/>
    <property type="match status" value="1"/>
</dbReference>
<protein>
    <recommendedName>
        <fullName evidence="7">Zn(2)-C6 fungal-type domain-containing protein</fullName>
    </recommendedName>
</protein>
<dbReference type="OrthoDB" id="3172332at2759"/>
<keyword evidence="6" id="KW-0539">Nucleus</keyword>
<reference evidence="8 9" key="1">
    <citation type="submission" date="2019-04" db="EMBL/GenBank/DDBJ databases">
        <title>Friends and foes A comparative genomics study of 23 Aspergillus species from section Flavi.</title>
        <authorList>
            <consortium name="DOE Joint Genome Institute"/>
            <person name="Kjaerbolling I."/>
            <person name="Vesth T."/>
            <person name="Frisvad J.C."/>
            <person name="Nybo J.L."/>
            <person name="Theobald S."/>
            <person name="Kildgaard S."/>
            <person name="Isbrandt T."/>
            <person name="Kuo A."/>
            <person name="Sato A."/>
            <person name="Lyhne E.K."/>
            <person name="Kogle M.E."/>
            <person name="Wiebenga A."/>
            <person name="Kun R.S."/>
            <person name="Lubbers R.J."/>
            <person name="Makela M.R."/>
            <person name="Barry K."/>
            <person name="Chovatia M."/>
            <person name="Clum A."/>
            <person name="Daum C."/>
            <person name="Haridas S."/>
            <person name="He G."/>
            <person name="LaButti K."/>
            <person name="Lipzen A."/>
            <person name="Mondo S."/>
            <person name="Riley R."/>
            <person name="Salamov A."/>
            <person name="Simmons B.A."/>
            <person name="Magnuson J.K."/>
            <person name="Henrissat B."/>
            <person name="Mortensen U.H."/>
            <person name="Larsen T.O."/>
            <person name="Devries R.P."/>
            <person name="Grigoriev I.V."/>
            <person name="Machida M."/>
            <person name="Baker S.E."/>
            <person name="Andersen M.R."/>
        </authorList>
    </citation>
    <scope>NUCLEOTIDE SEQUENCE [LARGE SCALE GENOMIC DNA]</scope>
    <source>
        <strain evidence="8 9">CBS 151.66</strain>
    </source>
</reference>
<dbReference type="InterPro" id="IPR021858">
    <property type="entry name" value="Fun_TF"/>
</dbReference>
<proteinExistence type="predicted"/>
<evidence type="ECO:0000256" key="3">
    <source>
        <dbReference type="ARBA" id="ARBA00023015"/>
    </source>
</evidence>
<gene>
    <name evidence="8" type="ORF">BDV29DRAFT_199379</name>
</gene>
<dbReference type="PROSITE" id="PS00463">
    <property type="entry name" value="ZN2_CY6_FUNGAL_1"/>
    <property type="match status" value="1"/>
</dbReference>
<dbReference type="PANTHER" id="PTHR36206:SF16">
    <property type="entry name" value="TRANSCRIPTION FACTOR DOMAIN-CONTAINING PROTEIN-RELATED"/>
    <property type="match status" value="1"/>
</dbReference>
<dbReference type="GO" id="GO:0009893">
    <property type="term" value="P:positive regulation of metabolic process"/>
    <property type="evidence" value="ECO:0007669"/>
    <property type="project" value="UniProtKB-ARBA"/>
</dbReference>
<evidence type="ECO:0000256" key="4">
    <source>
        <dbReference type="ARBA" id="ARBA00023125"/>
    </source>
</evidence>
<keyword evidence="2" id="KW-0862">Zinc</keyword>
<dbReference type="Pfam" id="PF00172">
    <property type="entry name" value="Zn_clus"/>
    <property type="match status" value="1"/>
</dbReference>
<evidence type="ECO:0000313" key="8">
    <source>
        <dbReference type="EMBL" id="KAB8068506.1"/>
    </source>
</evidence>
<keyword evidence="5" id="KW-0804">Transcription</keyword>
<dbReference type="CDD" id="cd00067">
    <property type="entry name" value="GAL4"/>
    <property type="match status" value="1"/>
</dbReference>
<evidence type="ECO:0000256" key="5">
    <source>
        <dbReference type="ARBA" id="ARBA00023163"/>
    </source>
</evidence>
<dbReference type="InterPro" id="IPR036864">
    <property type="entry name" value="Zn2-C6_fun-type_DNA-bd_sf"/>
</dbReference>
<sequence length="477" mass="54177">MRKLTSNRQRAGGKRSRTGCRTCRARHVKCDETAGACKNCTSTGRSCDGYELYRLPANRSRQITAGLPRALPANARRMTSDELRCFSYFQQYIAPFLEFVESMLYQRLVLQMSQVEPAVFHAIIALSAIHQDYEAQGITRPDSDRSMIKRGTSNNASWRQYALAQATHSFSLLGRRHASRDPQLRETTLLCCLLFVLCDLVQGQYAHAFQHLHSGVRILQQSDPEFPSNPAVEESLVRSFEHLDIQCAHFRVRSPPLLCTDDDIQPLEHPLIFYSVQEAHQAFDQLLGRLFYLANSLNSGQQGGNLSRDEILHRKRVQLWSRTEQVTRSFDTFRQRPHITLSPRGQQAADLLYIHLFMLPRTPKGYLLTGRREPSISTSRSLLCLTEAFLRKYSQRPSFVVNVGVIPPLLNVALYSPDYGLRWRAIEILQSWPHREGPWDSVSAAQMAMDAMDSGGLVEDPGREGPVNHVSYFPAAE</sequence>
<dbReference type="Pfam" id="PF11951">
    <property type="entry name" value="Fungal_trans_2"/>
    <property type="match status" value="1"/>
</dbReference>
<dbReference type="PROSITE" id="PS50048">
    <property type="entry name" value="ZN2_CY6_FUNGAL_2"/>
    <property type="match status" value="1"/>
</dbReference>